<dbReference type="SUPFAM" id="SSF48726">
    <property type="entry name" value="Immunoglobulin"/>
    <property type="match status" value="1"/>
</dbReference>
<name>A0A9Y4JZS0_9TELE</name>
<evidence type="ECO:0000256" key="3">
    <source>
        <dbReference type="SAM" id="SignalP"/>
    </source>
</evidence>
<dbReference type="InterPro" id="IPR013783">
    <property type="entry name" value="Ig-like_fold"/>
</dbReference>
<proteinExistence type="predicted"/>
<dbReference type="Proteomes" id="UP000694891">
    <property type="component" value="Unplaced"/>
</dbReference>
<feature type="transmembrane region" description="Helical" evidence="2">
    <location>
        <begin position="154"/>
        <end position="177"/>
    </location>
</feature>
<accession>A0A9Y4JZS0</accession>
<feature type="signal peptide" evidence="3">
    <location>
        <begin position="1"/>
        <end position="36"/>
    </location>
</feature>
<keyword evidence="2" id="KW-0472">Membrane</keyword>
<evidence type="ECO:0000259" key="4">
    <source>
        <dbReference type="Pfam" id="PF07686"/>
    </source>
</evidence>
<evidence type="ECO:0000256" key="1">
    <source>
        <dbReference type="SAM" id="MobiDB-lite"/>
    </source>
</evidence>
<dbReference type="InterPro" id="IPR036179">
    <property type="entry name" value="Ig-like_dom_sf"/>
</dbReference>
<dbReference type="Pfam" id="PF07686">
    <property type="entry name" value="V-set"/>
    <property type="match status" value="1"/>
</dbReference>
<dbReference type="RefSeq" id="XP_008285534.1">
    <property type="nucleotide sequence ID" value="XM_008287312.1"/>
</dbReference>
<feature type="region of interest" description="Disordered" evidence="1">
    <location>
        <begin position="225"/>
        <end position="265"/>
    </location>
</feature>
<gene>
    <name evidence="6" type="primary">LOC103361274</name>
</gene>
<feature type="compositionally biased region" description="Basic and acidic residues" evidence="1">
    <location>
        <begin position="253"/>
        <end position="265"/>
    </location>
</feature>
<feature type="region of interest" description="Disordered" evidence="1">
    <location>
        <begin position="186"/>
        <end position="206"/>
    </location>
</feature>
<keyword evidence="2" id="KW-0812">Transmembrane</keyword>
<organism evidence="5 6">
    <name type="scientific">Stegastes partitus</name>
    <name type="common">bicolor damselfish</name>
    <dbReference type="NCBI Taxonomy" id="144197"/>
    <lineage>
        <taxon>Eukaryota</taxon>
        <taxon>Metazoa</taxon>
        <taxon>Chordata</taxon>
        <taxon>Craniata</taxon>
        <taxon>Vertebrata</taxon>
        <taxon>Euteleostomi</taxon>
        <taxon>Actinopterygii</taxon>
        <taxon>Neopterygii</taxon>
        <taxon>Teleostei</taxon>
        <taxon>Neoteleostei</taxon>
        <taxon>Acanthomorphata</taxon>
        <taxon>Ovalentaria</taxon>
        <taxon>Pomacentridae</taxon>
        <taxon>Stegastes</taxon>
    </lineage>
</organism>
<dbReference type="AlphaFoldDB" id="A0A9Y4JZS0"/>
<evidence type="ECO:0000256" key="2">
    <source>
        <dbReference type="SAM" id="Phobius"/>
    </source>
</evidence>
<dbReference type="Gene3D" id="2.60.40.10">
    <property type="entry name" value="Immunoglobulins"/>
    <property type="match status" value="1"/>
</dbReference>
<evidence type="ECO:0000313" key="6">
    <source>
        <dbReference type="RefSeq" id="XP_008285534.1"/>
    </source>
</evidence>
<dbReference type="InterPro" id="IPR013106">
    <property type="entry name" value="Ig_V-set"/>
</dbReference>
<keyword evidence="5" id="KW-1185">Reference proteome</keyword>
<dbReference type="GeneID" id="103361274"/>
<keyword evidence="3" id="KW-0732">Signal</keyword>
<feature type="chain" id="PRO_5041402613" evidence="3">
    <location>
        <begin position="37"/>
        <end position="265"/>
    </location>
</feature>
<sequence>MRSSFPQHSTPFSAVVTMSGWKLGFVLLLLTSVCFGSQVTNRQLKTVGYEALVTPVCDNKTTTSLMWVVCKIRTERNREQECLLSRYRADSFNGCDSRFTLVTNNRTVFLHLNSLTPADSGIYTCECSYHGRTDVFRFNVTVNGEKEVSTSTKAYVSISSIAVLIVISVAGVLLGFIHQMKSHKPTEAAGLPDCETPSSLDANEPEDPYASLQYRADDLYQTISSIHHQHDAKTSPEQNNSRVHVDDEDSDSRDEIYENFRFRST</sequence>
<evidence type="ECO:0000313" key="5">
    <source>
        <dbReference type="Proteomes" id="UP000694891"/>
    </source>
</evidence>
<reference evidence="6" key="1">
    <citation type="submission" date="2025-08" db="UniProtKB">
        <authorList>
            <consortium name="RefSeq"/>
        </authorList>
    </citation>
    <scope>IDENTIFICATION</scope>
</reference>
<feature type="domain" description="Immunoglobulin V-set" evidence="4">
    <location>
        <begin position="75"/>
        <end position="138"/>
    </location>
</feature>
<protein>
    <submittedName>
        <fullName evidence="6">Uncharacterized protein LOC103361274</fullName>
    </submittedName>
</protein>
<keyword evidence="2" id="KW-1133">Transmembrane helix</keyword>